<dbReference type="PANTHER" id="PTHR24252">
    <property type="entry name" value="ACROSIN-RELATED"/>
    <property type="match status" value="1"/>
</dbReference>
<evidence type="ECO:0000313" key="13">
    <source>
        <dbReference type="RefSeq" id="XP_072833430.1"/>
    </source>
</evidence>
<evidence type="ECO:0000256" key="10">
    <source>
        <dbReference type="SAM" id="SignalP"/>
    </source>
</evidence>
<evidence type="ECO:0000256" key="7">
    <source>
        <dbReference type="ARBA" id="ARBA00022825"/>
    </source>
</evidence>
<dbReference type="PRINTS" id="PR00722">
    <property type="entry name" value="CHYMOTRYPSIN"/>
</dbReference>
<dbReference type="GeneID" id="110082391"/>
<dbReference type="PROSITE" id="PS00134">
    <property type="entry name" value="TRYPSIN_HIS"/>
    <property type="match status" value="1"/>
</dbReference>
<keyword evidence="8" id="KW-1015">Disulfide bond</keyword>
<evidence type="ECO:0000256" key="1">
    <source>
        <dbReference type="ARBA" id="ARBA00001656"/>
    </source>
</evidence>
<dbReference type="InterPro" id="IPR001314">
    <property type="entry name" value="Peptidase_S1A"/>
</dbReference>
<protein>
    <recommendedName>
        <fullName evidence="4">Acrosin</fullName>
        <ecNumber evidence="3">3.4.21.10</ecNumber>
    </recommendedName>
</protein>
<evidence type="ECO:0000256" key="3">
    <source>
        <dbReference type="ARBA" id="ARBA00012050"/>
    </source>
</evidence>
<evidence type="ECO:0000259" key="11">
    <source>
        <dbReference type="PROSITE" id="PS50240"/>
    </source>
</evidence>
<dbReference type="Proteomes" id="UP001652642">
    <property type="component" value="Chromosome 6"/>
</dbReference>
<sequence length="367" mass="40699">MSQDAPPFQEGGIATGLWESPMGWLVWVLLLLVLHRQGTGAWNQGCGYRPQWDGPHGFPVGGARIVGGKKAPPGKWPWVVSMQTSNFHFCGGSIIHPWWILSAAHCFTDRRKNIRVAAGSNFLGQQNVTRWVRKIHLHPLYNPRTYDHDIALLLLEKPIPYSWYHSPLCLPDPSIVPNENMWQSCFVAGWGLTKPGTKQGSYALLDVQVGLVDWMLCWRWLRSLTKNMLCAGYEQGGRDACQGDSGGPLMCHPPGGGSHQHWYQVGIVSWGRSCAAPQSPGVYTRVANYHSWLEQTAAHEHRPFRVPQNSLLQSPAQSGGGGQQEAQVWTDAYSGAGGKWRRPLPALLWALGGTPLALGWLCPRHIN</sequence>
<keyword evidence="5 9" id="KW-0645">Protease</keyword>
<evidence type="ECO:0000256" key="8">
    <source>
        <dbReference type="ARBA" id="ARBA00023157"/>
    </source>
</evidence>
<dbReference type="RefSeq" id="XP_072833430.1">
    <property type="nucleotide sequence ID" value="XM_072977329.1"/>
</dbReference>
<evidence type="ECO:0000313" key="12">
    <source>
        <dbReference type="Proteomes" id="UP001652642"/>
    </source>
</evidence>
<dbReference type="EC" id="3.4.21.10" evidence="3"/>
<evidence type="ECO:0000256" key="6">
    <source>
        <dbReference type="ARBA" id="ARBA00022801"/>
    </source>
</evidence>
<comment type="similarity">
    <text evidence="2">Belongs to the peptidase S1 family. Snake venom subfamily.</text>
</comment>
<dbReference type="SMART" id="SM00020">
    <property type="entry name" value="Tryp_SPc"/>
    <property type="match status" value="1"/>
</dbReference>
<evidence type="ECO:0000256" key="9">
    <source>
        <dbReference type="RuleBase" id="RU363034"/>
    </source>
</evidence>
<organism evidence="12 13">
    <name type="scientific">Pogona vitticeps</name>
    <name type="common">central bearded dragon</name>
    <dbReference type="NCBI Taxonomy" id="103695"/>
    <lineage>
        <taxon>Eukaryota</taxon>
        <taxon>Metazoa</taxon>
        <taxon>Chordata</taxon>
        <taxon>Craniata</taxon>
        <taxon>Vertebrata</taxon>
        <taxon>Euteleostomi</taxon>
        <taxon>Lepidosauria</taxon>
        <taxon>Squamata</taxon>
        <taxon>Bifurcata</taxon>
        <taxon>Unidentata</taxon>
        <taxon>Episquamata</taxon>
        <taxon>Toxicofera</taxon>
        <taxon>Iguania</taxon>
        <taxon>Acrodonta</taxon>
        <taxon>Agamidae</taxon>
        <taxon>Amphibolurinae</taxon>
        <taxon>Pogona</taxon>
    </lineage>
</organism>
<dbReference type="InterPro" id="IPR009003">
    <property type="entry name" value="Peptidase_S1_PA"/>
</dbReference>
<dbReference type="InterPro" id="IPR043504">
    <property type="entry name" value="Peptidase_S1_PA_chymotrypsin"/>
</dbReference>
<proteinExistence type="inferred from homology"/>
<keyword evidence="10" id="KW-0732">Signal</keyword>
<evidence type="ECO:0000256" key="4">
    <source>
        <dbReference type="ARBA" id="ARBA00017161"/>
    </source>
</evidence>
<evidence type="ECO:0000256" key="5">
    <source>
        <dbReference type="ARBA" id="ARBA00022670"/>
    </source>
</evidence>
<evidence type="ECO:0000256" key="2">
    <source>
        <dbReference type="ARBA" id="ARBA00009228"/>
    </source>
</evidence>
<keyword evidence="12" id="KW-1185">Reference proteome</keyword>
<feature type="domain" description="Peptidase S1" evidence="11">
    <location>
        <begin position="65"/>
        <end position="298"/>
    </location>
</feature>
<feature type="chain" id="PRO_5047197622" description="Acrosin" evidence="10">
    <location>
        <begin position="41"/>
        <end position="367"/>
    </location>
</feature>
<dbReference type="InterPro" id="IPR018114">
    <property type="entry name" value="TRYPSIN_HIS"/>
</dbReference>
<comment type="catalytic activity">
    <reaction evidence="1">
        <text>Preferential cleavage: Arg-|-Xaa, Lys-|-Xaa.</text>
        <dbReference type="EC" id="3.4.21.10"/>
    </reaction>
</comment>
<gene>
    <name evidence="13" type="primary">LOC110082391</name>
</gene>
<feature type="signal peptide" evidence="10">
    <location>
        <begin position="1"/>
        <end position="40"/>
    </location>
</feature>
<accession>A0ABM5EJV3</accession>
<dbReference type="PROSITE" id="PS50240">
    <property type="entry name" value="TRYPSIN_DOM"/>
    <property type="match status" value="1"/>
</dbReference>
<keyword evidence="6 9" id="KW-0378">Hydrolase</keyword>
<dbReference type="SUPFAM" id="SSF50494">
    <property type="entry name" value="Trypsin-like serine proteases"/>
    <property type="match status" value="1"/>
</dbReference>
<dbReference type="Gene3D" id="2.40.10.10">
    <property type="entry name" value="Trypsin-like serine proteases"/>
    <property type="match status" value="1"/>
</dbReference>
<dbReference type="InterPro" id="IPR001254">
    <property type="entry name" value="Trypsin_dom"/>
</dbReference>
<dbReference type="Pfam" id="PF00089">
    <property type="entry name" value="Trypsin"/>
    <property type="match status" value="1"/>
</dbReference>
<dbReference type="InterPro" id="IPR033116">
    <property type="entry name" value="TRYPSIN_SER"/>
</dbReference>
<name>A0ABM5EJV3_9SAUR</name>
<dbReference type="CDD" id="cd00190">
    <property type="entry name" value="Tryp_SPc"/>
    <property type="match status" value="1"/>
</dbReference>
<dbReference type="PROSITE" id="PS00135">
    <property type="entry name" value="TRYPSIN_SER"/>
    <property type="match status" value="1"/>
</dbReference>
<reference evidence="13" key="1">
    <citation type="submission" date="2025-08" db="UniProtKB">
        <authorList>
            <consortium name="RefSeq"/>
        </authorList>
    </citation>
    <scope>IDENTIFICATION</scope>
</reference>
<keyword evidence="7 9" id="KW-0720">Serine protease</keyword>
<dbReference type="PANTHER" id="PTHR24252:SF8">
    <property type="entry name" value="ACROSIN"/>
    <property type="match status" value="1"/>
</dbReference>